<dbReference type="EnsemblMetazoa" id="Aqu2.1.00526_001">
    <property type="protein sequence ID" value="Aqu2.1.00526_001"/>
    <property type="gene ID" value="Aqu2.1.00526"/>
</dbReference>
<dbReference type="AlphaFoldDB" id="A0A1X7SEN9"/>
<evidence type="ECO:0000313" key="1">
    <source>
        <dbReference type="EnsemblMetazoa" id="Aqu2.1.00526_001"/>
    </source>
</evidence>
<organism evidence="1">
    <name type="scientific">Amphimedon queenslandica</name>
    <name type="common">Sponge</name>
    <dbReference type="NCBI Taxonomy" id="400682"/>
    <lineage>
        <taxon>Eukaryota</taxon>
        <taxon>Metazoa</taxon>
        <taxon>Porifera</taxon>
        <taxon>Demospongiae</taxon>
        <taxon>Heteroscleromorpha</taxon>
        <taxon>Haplosclerida</taxon>
        <taxon>Niphatidae</taxon>
        <taxon>Amphimedon</taxon>
    </lineage>
</organism>
<protein>
    <recommendedName>
        <fullName evidence="2">Death domain-containing protein</fullName>
    </recommendedName>
</protein>
<dbReference type="Gene3D" id="1.10.533.10">
    <property type="entry name" value="Death Domain, Fas"/>
    <property type="match status" value="1"/>
</dbReference>
<reference evidence="1" key="1">
    <citation type="submission" date="2017-05" db="UniProtKB">
        <authorList>
            <consortium name="EnsemblMetazoa"/>
        </authorList>
    </citation>
    <scope>IDENTIFICATION</scope>
</reference>
<dbReference type="InterPro" id="IPR011029">
    <property type="entry name" value="DEATH-like_dom_sf"/>
</dbReference>
<dbReference type="CDD" id="cd01670">
    <property type="entry name" value="Death"/>
    <property type="match status" value="1"/>
</dbReference>
<name>A0A1X7SEN9_AMPQE</name>
<accession>A0A1X7SEN9</accession>
<sequence length="132" mass="14547">MSTKPEDLKRAFDRELNISDFQLVWEKAGVLSGRWDSIGILLGISPNKIDEIEAEGKPPRTCLRKVFDCWLSRNYDYKSHGVPTLRMLCNSIKSNSGGADPALADEIAKEYAINLISSGEATTSPVDISSSK</sequence>
<dbReference type="InParanoid" id="A0A1X7SEN9"/>
<proteinExistence type="predicted"/>
<evidence type="ECO:0008006" key="2">
    <source>
        <dbReference type="Google" id="ProtNLM"/>
    </source>
</evidence>